<evidence type="ECO:0000256" key="1">
    <source>
        <dbReference type="SAM" id="MobiDB-lite"/>
    </source>
</evidence>
<sequence length="221" mass="24456">MANLKVGSSECSRTLVIHTLFSGSTNSELVKNWRIVASTLGVPSEDTEPLRMRYSNGTLPIKELYEDVLTLWTGVKQDAATISALITALETHETLRDAAGLLRAKFLRESSSNEGSGTGGSKTSSTETMDDKRIRHITRNQDRLSKVTMLRIGILTKLLSSGYFSDEDLETLIVSNNSSDNVFKFYSLLKTRIEAYDTVIAAFNDSCQVKVAEILKEVYDS</sequence>
<evidence type="ECO:0000259" key="2">
    <source>
        <dbReference type="PROSITE" id="PS50017"/>
    </source>
</evidence>
<name>A0ABP1R5Z3_9HEXA</name>
<proteinExistence type="predicted"/>
<organism evidence="3 4">
    <name type="scientific">Orchesella dallaii</name>
    <dbReference type="NCBI Taxonomy" id="48710"/>
    <lineage>
        <taxon>Eukaryota</taxon>
        <taxon>Metazoa</taxon>
        <taxon>Ecdysozoa</taxon>
        <taxon>Arthropoda</taxon>
        <taxon>Hexapoda</taxon>
        <taxon>Collembola</taxon>
        <taxon>Entomobryomorpha</taxon>
        <taxon>Entomobryoidea</taxon>
        <taxon>Orchesellidae</taxon>
        <taxon>Orchesellinae</taxon>
        <taxon>Orchesella</taxon>
    </lineage>
</organism>
<comment type="caution">
    <text evidence="3">The sequence shown here is derived from an EMBL/GenBank/DDBJ whole genome shotgun (WGS) entry which is preliminary data.</text>
</comment>
<dbReference type="Proteomes" id="UP001642540">
    <property type="component" value="Unassembled WGS sequence"/>
</dbReference>
<gene>
    <name evidence="3" type="ORF">ODALV1_LOCUS17588</name>
</gene>
<feature type="domain" description="Death" evidence="2">
    <location>
        <begin position="32"/>
        <end position="90"/>
    </location>
</feature>
<keyword evidence="4" id="KW-1185">Reference proteome</keyword>
<dbReference type="InterPro" id="IPR011029">
    <property type="entry name" value="DEATH-like_dom_sf"/>
</dbReference>
<dbReference type="InterPro" id="IPR000488">
    <property type="entry name" value="Death_dom"/>
</dbReference>
<feature type="compositionally biased region" description="Low complexity" evidence="1">
    <location>
        <begin position="110"/>
        <end position="127"/>
    </location>
</feature>
<reference evidence="3 4" key="1">
    <citation type="submission" date="2024-08" db="EMBL/GenBank/DDBJ databases">
        <authorList>
            <person name="Cucini C."/>
            <person name="Frati F."/>
        </authorList>
    </citation>
    <scope>NUCLEOTIDE SEQUENCE [LARGE SCALE GENOMIC DNA]</scope>
</reference>
<protein>
    <recommendedName>
        <fullName evidence="2">Death domain-containing protein</fullName>
    </recommendedName>
</protein>
<evidence type="ECO:0000313" key="4">
    <source>
        <dbReference type="Proteomes" id="UP001642540"/>
    </source>
</evidence>
<evidence type="ECO:0000313" key="3">
    <source>
        <dbReference type="EMBL" id="CAL8117217.1"/>
    </source>
</evidence>
<feature type="region of interest" description="Disordered" evidence="1">
    <location>
        <begin position="110"/>
        <end position="130"/>
    </location>
</feature>
<dbReference type="Gene3D" id="1.10.533.10">
    <property type="entry name" value="Death Domain, Fas"/>
    <property type="match status" value="2"/>
</dbReference>
<dbReference type="CDD" id="cd01670">
    <property type="entry name" value="Death"/>
    <property type="match status" value="1"/>
</dbReference>
<accession>A0ABP1R5Z3</accession>
<dbReference type="PROSITE" id="PS50017">
    <property type="entry name" value="DEATH_DOMAIN"/>
    <property type="match status" value="1"/>
</dbReference>
<dbReference type="EMBL" id="CAXLJM020000053">
    <property type="protein sequence ID" value="CAL8117217.1"/>
    <property type="molecule type" value="Genomic_DNA"/>
</dbReference>